<dbReference type="Gene3D" id="3.40.630.30">
    <property type="match status" value="1"/>
</dbReference>
<accession>F8F5K6</accession>
<evidence type="ECO:0000259" key="3">
    <source>
        <dbReference type="PROSITE" id="PS51186"/>
    </source>
</evidence>
<evidence type="ECO:0000313" key="5">
    <source>
        <dbReference type="Proteomes" id="UP000006620"/>
    </source>
</evidence>
<dbReference type="Pfam" id="PF00583">
    <property type="entry name" value="Acetyltransf_1"/>
    <property type="match status" value="1"/>
</dbReference>
<evidence type="ECO:0000313" key="4">
    <source>
        <dbReference type="EMBL" id="AEI41179.1"/>
    </source>
</evidence>
<dbReference type="KEGG" id="pms:KNP414_02618"/>
<dbReference type="GO" id="GO:0016747">
    <property type="term" value="F:acyltransferase activity, transferring groups other than amino-acyl groups"/>
    <property type="evidence" value="ECO:0007669"/>
    <property type="project" value="InterPro"/>
</dbReference>
<dbReference type="EMBL" id="CP002869">
    <property type="protein sequence ID" value="AEI41179.1"/>
    <property type="molecule type" value="Genomic_DNA"/>
</dbReference>
<dbReference type="PANTHER" id="PTHR43877">
    <property type="entry name" value="AMINOALKYLPHOSPHONATE N-ACETYLTRANSFERASE-RELATED-RELATED"/>
    <property type="match status" value="1"/>
</dbReference>
<dbReference type="AlphaFoldDB" id="F8F5K6"/>
<dbReference type="PROSITE" id="PS51186">
    <property type="entry name" value="GNAT"/>
    <property type="match status" value="1"/>
</dbReference>
<dbReference type="Proteomes" id="UP000006620">
    <property type="component" value="Chromosome"/>
</dbReference>
<dbReference type="SUPFAM" id="SSF55729">
    <property type="entry name" value="Acyl-CoA N-acyltransferases (Nat)"/>
    <property type="match status" value="1"/>
</dbReference>
<dbReference type="CDD" id="cd04301">
    <property type="entry name" value="NAT_SF"/>
    <property type="match status" value="1"/>
</dbReference>
<dbReference type="PANTHER" id="PTHR43877:SF1">
    <property type="entry name" value="ACETYLTRANSFERASE"/>
    <property type="match status" value="1"/>
</dbReference>
<keyword evidence="1 4" id="KW-0808">Transferase</keyword>
<reference evidence="4 5" key="2">
    <citation type="journal article" date="2013" name="Genome Announc.">
        <title>Genome Sequence of Growth-Improving Paenibacillus mucilaginosus Strain KNP414.</title>
        <authorList>
            <person name="Lu J.J."/>
            <person name="Wang J.F."/>
            <person name="Hu X.F."/>
        </authorList>
    </citation>
    <scope>NUCLEOTIDE SEQUENCE [LARGE SCALE GENOMIC DNA]</scope>
    <source>
        <strain evidence="4 5">KNP414</strain>
    </source>
</reference>
<gene>
    <name evidence="4" type="ordered locus">KNP414_02618</name>
</gene>
<dbReference type="PATRIC" id="fig|1036673.3.peg.2377"/>
<evidence type="ECO:0000256" key="1">
    <source>
        <dbReference type="ARBA" id="ARBA00022679"/>
    </source>
</evidence>
<dbReference type="InterPro" id="IPR016181">
    <property type="entry name" value="Acyl_CoA_acyltransferase"/>
</dbReference>
<dbReference type="RefSeq" id="WP_013916340.1">
    <property type="nucleotide sequence ID" value="NC_015690.1"/>
</dbReference>
<feature type="domain" description="N-acetyltransferase" evidence="3">
    <location>
        <begin position="1"/>
        <end position="147"/>
    </location>
</feature>
<dbReference type="InterPro" id="IPR050832">
    <property type="entry name" value="Bact_Acetyltransf"/>
</dbReference>
<keyword evidence="2" id="KW-0012">Acyltransferase</keyword>
<dbReference type="HOGENOM" id="CLU_115862_2_0_9"/>
<protein>
    <submittedName>
        <fullName evidence="4">Acetyltransferase</fullName>
    </submittedName>
</protein>
<name>F8F5K6_PAEMK</name>
<sequence>MTTERESLPLLTDRWTEEEASTVRAQLRLFNQLTAPSAFDVPSESLNFLLKEEDGTLAGGLLGRTYRYALFVEILWVDEKYRGQGLGGRLLAAAEEAARLRGCRLMHLDTFSFQAPEFYRKMGFEVFGVLDGFPEGYQRYYLKKTIQPAAHPPA</sequence>
<proteinExistence type="predicted"/>
<dbReference type="InterPro" id="IPR000182">
    <property type="entry name" value="GNAT_dom"/>
</dbReference>
<organism evidence="4 5">
    <name type="scientific">Paenibacillus mucilaginosus (strain KNP414)</name>
    <dbReference type="NCBI Taxonomy" id="1036673"/>
    <lineage>
        <taxon>Bacteria</taxon>
        <taxon>Bacillati</taxon>
        <taxon>Bacillota</taxon>
        <taxon>Bacilli</taxon>
        <taxon>Bacillales</taxon>
        <taxon>Paenibacillaceae</taxon>
        <taxon>Paenibacillus</taxon>
    </lineage>
</organism>
<evidence type="ECO:0000256" key="2">
    <source>
        <dbReference type="ARBA" id="ARBA00023315"/>
    </source>
</evidence>
<reference evidence="5" key="1">
    <citation type="submission" date="2011-06" db="EMBL/GenBank/DDBJ databases">
        <title>Complete genome sequence of Paenibacillus mucilaginosus KNP414.</title>
        <authorList>
            <person name="Wang J."/>
            <person name="Hu S."/>
            <person name="Hu X."/>
            <person name="Zhang B."/>
            <person name="Dong D."/>
            <person name="Zhang S."/>
            <person name="Zhao K."/>
            <person name="Wu D."/>
        </authorList>
    </citation>
    <scope>NUCLEOTIDE SEQUENCE [LARGE SCALE GENOMIC DNA]</scope>
    <source>
        <strain evidence="5">KNP414</strain>
    </source>
</reference>